<dbReference type="Proteomes" id="UP001371456">
    <property type="component" value="Unassembled WGS sequence"/>
</dbReference>
<accession>A0AAN8Y5E9</accession>
<evidence type="ECO:0000313" key="2">
    <source>
        <dbReference type="Proteomes" id="UP001371456"/>
    </source>
</evidence>
<dbReference type="EMBL" id="JBANQN010000010">
    <property type="protein sequence ID" value="KAK6777523.1"/>
    <property type="molecule type" value="Genomic_DNA"/>
</dbReference>
<proteinExistence type="predicted"/>
<comment type="caution">
    <text evidence="1">The sequence shown here is derived from an EMBL/GenBank/DDBJ whole genome shotgun (WGS) entry which is preliminary data.</text>
</comment>
<organism evidence="1 2">
    <name type="scientific">Solanum bulbocastanum</name>
    <name type="common">Wild potato</name>
    <dbReference type="NCBI Taxonomy" id="147425"/>
    <lineage>
        <taxon>Eukaryota</taxon>
        <taxon>Viridiplantae</taxon>
        <taxon>Streptophyta</taxon>
        <taxon>Embryophyta</taxon>
        <taxon>Tracheophyta</taxon>
        <taxon>Spermatophyta</taxon>
        <taxon>Magnoliopsida</taxon>
        <taxon>eudicotyledons</taxon>
        <taxon>Gunneridae</taxon>
        <taxon>Pentapetalae</taxon>
        <taxon>asterids</taxon>
        <taxon>lamiids</taxon>
        <taxon>Solanales</taxon>
        <taxon>Solanaceae</taxon>
        <taxon>Solanoideae</taxon>
        <taxon>Solaneae</taxon>
        <taxon>Solanum</taxon>
    </lineage>
</organism>
<keyword evidence="2" id="KW-1185">Reference proteome</keyword>
<reference evidence="1 2" key="1">
    <citation type="submission" date="2024-02" db="EMBL/GenBank/DDBJ databases">
        <title>de novo genome assembly of Solanum bulbocastanum strain 11H21.</title>
        <authorList>
            <person name="Hosaka A.J."/>
        </authorList>
    </citation>
    <scope>NUCLEOTIDE SEQUENCE [LARGE SCALE GENOMIC DNA]</scope>
    <source>
        <tissue evidence="1">Young leaves</tissue>
    </source>
</reference>
<gene>
    <name evidence="1" type="ORF">RDI58_024240</name>
</gene>
<evidence type="ECO:0000313" key="1">
    <source>
        <dbReference type="EMBL" id="KAK6777523.1"/>
    </source>
</evidence>
<protein>
    <submittedName>
        <fullName evidence="1">Uncharacterized protein</fullName>
    </submittedName>
</protein>
<dbReference type="AlphaFoldDB" id="A0AAN8Y5E9"/>
<name>A0AAN8Y5E9_SOLBU</name>
<sequence length="19" mass="2160">MRCSLTMIIQGDRSHISNP</sequence>